<comment type="caution">
    <text evidence="1">The sequence shown here is derived from an EMBL/GenBank/DDBJ whole genome shotgun (WGS) entry which is preliminary data.</text>
</comment>
<dbReference type="OrthoDB" id="1123256at2"/>
<organism evidence="1 2">
    <name type="scientific">Lacibacter luteus</name>
    <dbReference type="NCBI Taxonomy" id="2508719"/>
    <lineage>
        <taxon>Bacteria</taxon>
        <taxon>Pseudomonadati</taxon>
        <taxon>Bacteroidota</taxon>
        <taxon>Chitinophagia</taxon>
        <taxon>Chitinophagales</taxon>
        <taxon>Chitinophagaceae</taxon>
        <taxon>Lacibacter</taxon>
    </lineage>
</organism>
<sequence>MSIKQMKSELLKELDKADESTIKSMYDVFKMVSQQKNSPSWKDLSDVQKMKIDMGLKQLKEGKGISAKKVTDSLQKKYGIKA</sequence>
<evidence type="ECO:0000313" key="2">
    <source>
        <dbReference type="Proteomes" id="UP000290204"/>
    </source>
</evidence>
<evidence type="ECO:0000313" key="1">
    <source>
        <dbReference type="EMBL" id="RXK59692.1"/>
    </source>
</evidence>
<dbReference type="Proteomes" id="UP000290204">
    <property type="component" value="Unassembled WGS sequence"/>
</dbReference>
<keyword evidence="2" id="KW-1185">Reference proteome</keyword>
<proteinExistence type="predicted"/>
<gene>
    <name evidence="1" type="ORF">ESA94_11540</name>
</gene>
<name>A0A4V1M7F5_9BACT</name>
<reference evidence="1 2" key="1">
    <citation type="submission" date="2019-01" db="EMBL/GenBank/DDBJ databases">
        <title>Lacibacter sp. strain TTM-7.</title>
        <authorList>
            <person name="Chen W.-M."/>
        </authorList>
    </citation>
    <scope>NUCLEOTIDE SEQUENCE [LARGE SCALE GENOMIC DNA]</scope>
    <source>
        <strain evidence="1 2">TTM-7</strain>
    </source>
</reference>
<dbReference type="EMBL" id="SDHW01000003">
    <property type="protein sequence ID" value="RXK59692.1"/>
    <property type="molecule type" value="Genomic_DNA"/>
</dbReference>
<protein>
    <submittedName>
        <fullName evidence="1">Uncharacterized protein</fullName>
    </submittedName>
</protein>
<dbReference type="AlphaFoldDB" id="A0A4V1M7F5"/>
<accession>A0A4V1M7F5</accession>
<dbReference type="RefSeq" id="WP_129131065.1">
    <property type="nucleotide sequence ID" value="NZ_SDHW01000003.1"/>
</dbReference>